<evidence type="ECO:0000313" key="3">
    <source>
        <dbReference type="EMBL" id="KAB8201244.1"/>
    </source>
</evidence>
<dbReference type="PROSITE" id="PS50405">
    <property type="entry name" value="GST_CTER"/>
    <property type="match status" value="1"/>
</dbReference>
<feature type="domain" description="GST N-terminal" evidence="1">
    <location>
        <begin position="8"/>
        <end position="92"/>
    </location>
</feature>
<dbReference type="PANTHER" id="PTHR11571:SF150">
    <property type="entry name" value="GLUTATHIONE S-TRANSFERASE"/>
    <property type="match status" value="1"/>
</dbReference>
<organism evidence="3 4">
    <name type="scientific">Aspergillus parasiticus</name>
    <dbReference type="NCBI Taxonomy" id="5067"/>
    <lineage>
        <taxon>Eukaryota</taxon>
        <taxon>Fungi</taxon>
        <taxon>Dikarya</taxon>
        <taxon>Ascomycota</taxon>
        <taxon>Pezizomycotina</taxon>
        <taxon>Eurotiomycetes</taxon>
        <taxon>Eurotiomycetidae</taxon>
        <taxon>Eurotiales</taxon>
        <taxon>Aspergillaceae</taxon>
        <taxon>Aspergillus</taxon>
        <taxon>Aspergillus subgen. Circumdati</taxon>
    </lineage>
</organism>
<dbReference type="Gene3D" id="1.20.1050.10">
    <property type="match status" value="1"/>
</dbReference>
<dbReference type="SUPFAM" id="SSF52833">
    <property type="entry name" value="Thioredoxin-like"/>
    <property type="match status" value="1"/>
</dbReference>
<gene>
    <name evidence="3" type="ORF">BDV34DRAFT_216492</name>
</gene>
<name>A0A5N6D7P1_ASPPA</name>
<dbReference type="AlphaFoldDB" id="A0A5N6D7P1"/>
<dbReference type="EMBL" id="ML735024">
    <property type="protein sequence ID" value="KAB8201244.1"/>
    <property type="molecule type" value="Genomic_DNA"/>
</dbReference>
<dbReference type="VEuPathDB" id="FungiDB:BDV34DRAFT_216492"/>
<dbReference type="PANTHER" id="PTHR11571">
    <property type="entry name" value="GLUTATHIONE S-TRANSFERASE"/>
    <property type="match status" value="1"/>
</dbReference>
<dbReference type="Gene3D" id="3.40.30.10">
    <property type="entry name" value="Glutaredoxin"/>
    <property type="match status" value="1"/>
</dbReference>
<dbReference type="InterPro" id="IPR036249">
    <property type="entry name" value="Thioredoxin-like_sf"/>
</dbReference>
<dbReference type="GO" id="GO:0004364">
    <property type="term" value="F:glutathione transferase activity"/>
    <property type="evidence" value="ECO:0007669"/>
    <property type="project" value="TreeGrafter"/>
</dbReference>
<dbReference type="CDD" id="cd03039">
    <property type="entry name" value="GST_N_Sigma_like"/>
    <property type="match status" value="1"/>
</dbReference>
<accession>A0A5N6D7P1</accession>
<dbReference type="PROSITE" id="PS50404">
    <property type="entry name" value="GST_NTER"/>
    <property type="match status" value="1"/>
</dbReference>
<dbReference type="Proteomes" id="UP000326532">
    <property type="component" value="Unassembled WGS sequence"/>
</dbReference>
<keyword evidence="3" id="KW-0808">Transferase</keyword>
<dbReference type="InterPro" id="IPR004045">
    <property type="entry name" value="Glutathione_S-Trfase_N"/>
</dbReference>
<proteinExistence type="predicted"/>
<dbReference type="InterPro" id="IPR036282">
    <property type="entry name" value="Glutathione-S-Trfase_C_sf"/>
</dbReference>
<evidence type="ECO:0000259" key="2">
    <source>
        <dbReference type="PROSITE" id="PS50405"/>
    </source>
</evidence>
<evidence type="ECO:0000313" key="4">
    <source>
        <dbReference type="Proteomes" id="UP000326532"/>
    </source>
</evidence>
<dbReference type="Pfam" id="PF14497">
    <property type="entry name" value="GST_C_3"/>
    <property type="match status" value="1"/>
</dbReference>
<dbReference type="InterPro" id="IPR004046">
    <property type="entry name" value="GST_C"/>
</dbReference>
<sequence length="207" mass="24010">MAAPITVPVYHYFDLGRLGRGEVVKLFLMDAGIEIKEVRYPYDETWGENSKKLQQQGITRTRKLPALEYQDLILSQHIPILRFFARDLGRYDGETNAEKFLVDAVSDIYIDWRSQWVANLTEKSEKYKNEVAPEYYNLLDQYYRDQAGPYLLGNSVTYVDFAVYQSIDNDERTGTLPSSLPESLIKFREAFEQRPNIAAYLKATRLG</sequence>
<protein>
    <submittedName>
        <fullName evidence="3">Glutathione S-transferase</fullName>
    </submittedName>
</protein>
<dbReference type="GO" id="GO:0006749">
    <property type="term" value="P:glutathione metabolic process"/>
    <property type="evidence" value="ECO:0007669"/>
    <property type="project" value="TreeGrafter"/>
</dbReference>
<feature type="domain" description="GST C-terminal" evidence="2">
    <location>
        <begin position="95"/>
        <end position="207"/>
    </location>
</feature>
<evidence type="ECO:0000259" key="1">
    <source>
        <dbReference type="PROSITE" id="PS50404"/>
    </source>
</evidence>
<reference evidence="3 4" key="1">
    <citation type="submission" date="2019-04" db="EMBL/GenBank/DDBJ databases">
        <title>Fungal friends and foes A comparative genomics study of 23 Aspergillus species from section Flavi.</title>
        <authorList>
            <consortium name="DOE Joint Genome Institute"/>
            <person name="Kjaerbolling I."/>
            <person name="Vesth T.C."/>
            <person name="Frisvad J.C."/>
            <person name="Nybo J.L."/>
            <person name="Theobald S."/>
            <person name="Kildgaard S."/>
            <person name="Petersen T.I."/>
            <person name="Kuo A."/>
            <person name="Sato A."/>
            <person name="Lyhne E.K."/>
            <person name="Kogle M.E."/>
            <person name="Wiebenga A."/>
            <person name="Kun R.S."/>
            <person name="Lubbers R.J."/>
            <person name="Makela M.R."/>
            <person name="Barry K."/>
            <person name="Chovatia M."/>
            <person name="Clum A."/>
            <person name="Daum C."/>
            <person name="Haridas S."/>
            <person name="He G."/>
            <person name="LaButti K."/>
            <person name="Lipzen A."/>
            <person name="Mondo S."/>
            <person name="Pangilinan J."/>
            <person name="Riley R."/>
            <person name="Salamov A."/>
            <person name="Simmons B.A."/>
            <person name="Magnuson J.K."/>
            <person name="Henrissat B."/>
            <person name="Mortensen U.H."/>
            <person name="Larsen T.O."/>
            <person name="De vries R.P."/>
            <person name="Grigoriev I.V."/>
            <person name="Machida M."/>
            <person name="Baker S.E."/>
            <person name="Andersen M.R."/>
        </authorList>
    </citation>
    <scope>NUCLEOTIDE SEQUENCE [LARGE SCALE GENOMIC DNA]</scope>
    <source>
        <strain evidence="3 4">CBS 117618</strain>
    </source>
</reference>
<dbReference type="InterPro" id="IPR010987">
    <property type="entry name" value="Glutathione-S-Trfase_C-like"/>
</dbReference>
<dbReference type="OMA" id="SDIYIDW"/>
<dbReference type="SUPFAM" id="SSF47616">
    <property type="entry name" value="GST C-terminal domain-like"/>
    <property type="match status" value="1"/>
</dbReference>
<keyword evidence="4" id="KW-1185">Reference proteome</keyword>
<dbReference type="InterPro" id="IPR050213">
    <property type="entry name" value="GST_superfamily"/>
</dbReference>